<feature type="domain" description="Knr4/Smi1-like" evidence="1">
    <location>
        <begin position="15"/>
        <end position="125"/>
    </location>
</feature>
<dbReference type="EMBL" id="CP001056">
    <property type="protein sequence ID" value="ACD25107.1"/>
    <property type="molecule type" value="Genomic_DNA"/>
</dbReference>
<dbReference type="InterPro" id="IPR037883">
    <property type="entry name" value="Knr4/Smi1-like_sf"/>
</dbReference>
<dbReference type="KEGG" id="cbk:CLL_A1624"/>
<dbReference type="SMART" id="SM00860">
    <property type="entry name" value="SMI1_KNR4"/>
    <property type="match status" value="1"/>
</dbReference>
<dbReference type="Pfam" id="PF09346">
    <property type="entry name" value="SMI1_KNR4"/>
    <property type="match status" value="1"/>
</dbReference>
<accession>U4PJY0</accession>
<sequence length="213" mass="24332">MYNIINNSDFTLYEPATKEEILKVEDEFGFKLPNGYKNLLFVTNGLLTKGTISIFGTDDIIERNRTYEVQEYADGYVAIGLSDGVDFLLMHAEENTKEVIRVDCGDMNPINSELFVEDFIEWVNNGAIDPYNLQQNNQKKEELGRLILIEPPQNGARDLRKIEENFNITNRAFEILKGYRNVPFVLAENIPIDGVSEKIKSLGELGNLLQFKK</sequence>
<dbReference type="HOGENOM" id="CLU_088851_0_0_9"/>
<protein>
    <submittedName>
        <fullName evidence="2">SMI1/KNR4 family protein</fullName>
    </submittedName>
</protein>
<name>B2TKT8_CLOBB</name>
<reference evidence="2" key="1">
    <citation type="submission" date="2009-06" db="EMBL/GenBank/DDBJ databases">
        <authorList>
            <consortium name="US DOE Joint Genome Institute (JGI-PGF)"/>
            <person name="Lucas S."/>
            <person name="Copeland A."/>
            <person name="Lapidus A."/>
            <person name="Glavina del Rio T."/>
            <person name="Dalin E."/>
            <person name="Tice H."/>
            <person name="Bruce D."/>
            <person name="Goodwin L."/>
            <person name="Pitluck S."/>
            <person name="Kyrpides N."/>
            <person name="Mavromatis K."/>
            <person name="Ivanova N."/>
            <person name="Saunders E."/>
            <person name="Brettin T."/>
            <person name="Detter J.C."/>
            <person name="Han C."/>
            <person name="Larimer F."/>
            <person name="Land M."/>
            <person name="Hauser L."/>
            <person name="Markowitz V."/>
            <person name="Cheng J.-F."/>
            <person name="Hugenholtz P."/>
            <person name="Woyke T."/>
            <person name="Wu D."/>
            <person name="Gronow S."/>
            <person name="Klenk H.-P."/>
            <person name="Eisen J.A."/>
        </authorList>
    </citation>
    <scope>NUCLEOTIDE SEQUENCE</scope>
    <source>
        <strain evidence="2">Eklund 17B</strain>
    </source>
</reference>
<reference evidence="2" key="2">
    <citation type="submission" date="2009-08" db="EMBL/GenBank/DDBJ databases">
        <authorList>
            <person name="Shrivastava S."/>
            <person name="Brinkac L.M."/>
            <person name="Dodson R.J."/>
            <person name="Harkins D.M."/>
            <person name="Durkin A.S."/>
            <person name="Sutton G."/>
        </authorList>
    </citation>
    <scope>NUCLEOTIDE SEQUENCE</scope>
    <source>
        <strain evidence="2">Eklund 17B</strain>
    </source>
</reference>
<dbReference type="InterPro" id="IPR018958">
    <property type="entry name" value="Knr4/Smi1-like_dom"/>
</dbReference>
<evidence type="ECO:0000313" key="2">
    <source>
        <dbReference type="EMBL" id="ACD25107.1"/>
    </source>
</evidence>
<dbReference type="PATRIC" id="fig|935198.13.peg.1570"/>
<dbReference type="Gene3D" id="3.40.1580.10">
    <property type="entry name" value="SMI1/KNR4-like"/>
    <property type="match status" value="1"/>
</dbReference>
<evidence type="ECO:0000259" key="1">
    <source>
        <dbReference type="SMART" id="SM00860"/>
    </source>
</evidence>
<dbReference type="SUPFAM" id="SSF160631">
    <property type="entry name" value="SMI1/KNR4-like"/>
    <property type="match status" value="1"/>
</dbReference>
<accession>B2TKT8</accession>
<dbReference type="AlphaFoldDB" id="B2TKT8"/>
<proteinExistence type="predicted"/>
<gene>
    <name evidence="2" type="ordered locus">CLL_A1624</name>
</gene>
<organism evidence="2">
    <name type="scientific">Clostridium botulinum (strain Eklund 17B / Type B)</name>
    <dbReference type="NCBI Taxonomy" id="935198"/>
    <lineage>
        <taxon>Bacteria</taxon>
        <taxon>Bacillati</taxon>
        <taxon>Bacillota</taxon>
        <taxon>Clostridia</taxon>
        <taxon>Eubacteriales</taxon>
        <taxon>Clostridiaceae</taxon>
        <taxon>Clostridium</taxon>
    </lineage>
</organism>